<name>A0AA36G9B6_9BILA</name>
<protein>
    <submittedName>
        <fullName evidence="1">Uncharacterized protein</fullName>
    </submittedName>
</protein>
<keyword evidence="2" id="KW-1185">Reference proteome</keyword>
<comment type="caution">
    <text evidence="1">The sequence shown here is derived from an EMBL/GenBank/DDBJ whole genome shotgun (WGS) entry which is preliminary data.</text>
</comment>
<feature type="non-terminal residue" evidence="1">
    <location>
        <position position="1"/>
    </location>
</feature>
<dbReference type="EMBL" id="CATQJA010002650">
    <property type="protein sequence ID" value="CAJ0577294.1"/>
    <property type="molecule type" value="Genomic_DNA"/>
</dbReference>
<dbReference type="Proteomes" id="UP001177023">
    <property type="component" value="Unassembled WGS sequence"/>
</dbReference>
<evidence type="ECO:0000313" key="2">
    <source>
        <dbReference type="Proteomes" id="UP001177023"/>
    </source>
</evidence>
<proteinExistence type="predicted"/>
<accession>A0AA36G9B6</accession>
<organism evidence="1 2">
    <name type="scientific">Mesorhabditis spiculigera</name>
    <dbReference type="NCBI Taxonomy" id="96644"/>
    <lineage>
        <taxon>Eukaryota</taxon>
        <taxon>Metazoa</taxon>
        <taxon>Ecdysozoa</taxon>
        <taxon>Nematoda</taxon>
        <taxon>Chromadorea</taxon>
        <taxon>Rhabditida</taxon>
        <taxon>Rhabditina</taxon>
        <taxon>Rhabditomorpha</taxon>
        <taxon>Rhabditoidea</taxon>
        <taxon>Rhabditidae</taxon>
        <taxon>Mesorhabditinae</taxon>
        <taxon>Mesorhabditis</taxon>
    </lineage>
</organism>
<evidence type="ECO:0000313" key="1">
    <source>
        <dbReference type="EMBL" id="CAJ0577294.1"/>
    </source>
</evidence>
<dbReference type="AlphaFoldDB" id="A0AA36G9B6"/>
<sequence length="156" mass="17796">MDPTMREVLTNRSGHLNEVVGEALCIICLVAPADKVSRRLLMLDWSPATQRCARGPDGVLLGYHLLARLPINIDQCRECKAYRAFVCTLPTVASSTSGRPDCPSEKSQWKNGMKRKRLRRKHWSGFWTVPIDTPRLHLQQMLNYNKPDYNKPPQVP</sequence>
<reference evidence="1" key="1">
    <citation type="submission" date="2023-06" db="EMBL/GenBank/DDBJ databases">
        <authorList>
            <person name="Delattre M."/>
        </authorList>
    </citation>
    <scope>NUCLEOTIDE SEQUENCE</scope>
    <source>
        <strain evidence="1">AF72</strain>
    </source>
</reference>
<gene>
    <name evidence="1" type="ORF">MSPICULIGERA_LOCUS15572</name>
</gene>